<evidence type="ECO:0000256" key="8">
    <source>
        <dbReference type="ARBA" id="ARBA00023065"/>
    </source>
</evidence>
<keyword evidence="7 12" id="KW-1133">Transmembrane helix</keyword>
<comment type="similarity">
    <text evidence="2">Belongs to the otopetrin family.</text>
</comment>
<dbReference type="STRING" id="43700.ENSMALP00000003893"/>
<evidence type="ECO:0000313" key="13">
    <source>
        <dbReference type="Ensembl" id="ENSMALP00000003893.1"/>
    </source>
</evidence>
<feature type="region of interest" description="Disordered" evidence="11">
    <location>
        <begin position="14"/>
        <end position="33"/>
    </location>
</feature>
<reference evidence="13" key="2">
    <citation type="submission" date="2025-09" db="UniProtKB">
        <authorList>
            <consortium name="Ensembl"/>
        </authorList>
    </citation>
    <scope>IDENTIFICATION</scope>
</reference>
<dbReference type="Ensembl" id="ENSMALT00000003992.1">
    <property type="protein sequence ID" value="ENSMALP00000003893.1"/>
    <property type="gene ID" value="ENSMALG00000002846.1"/>
</dbReference>
<keyword evidence="8" id="KW-0406">Ion transport</keyword>
<feature type="transmembrane region" description="Helical" evidence="12">
    <location>
        <begin position="293"/>
        <end position="317"/>
    </location>
</feature>
<evidence type="ECO:0000256" key="10">
    <source>
        <dbReference type="ARBA" id="ARBA00023303"/>
    </source>
</evidence>
<feature type="transmembrane region" description="Helical" evidence="12">
    <location>
        <begin position="78"/>
        <end position="98"/>
    </location>
</feature>
<keyword evidence="10" id="KW-0407">Ion channel</keyword>
<evidence type="ECO:0000256" key="1">
    <source>
        <dbReference type="ARBA" id="ARBA00004651"/>
    </source>
</evidence>
<evidence type="ECO:0000256" key="7">
    <source>
        <dbReference type="ARBA" id="ARBA00022989"/>
    </source>
</evidence>
<feature type="compositionally biased region" description="Basic and acidic residues" evidence="11">
    <location>
        <begin position="483"/>
        <end position="492"/>
    </location>
</feature>
<comment type="subcellular location">
    <subcellularLocation>
        <location evidence="1">Cell membrane</location>
        <topology evidence="1">Multi-pass membrane protein</topology>
    </subcellularLocation>
</comment>
<feature type="region of interest" description="Disordered" evidence="11">
    <location>
        <begin position="480"/>
        <end position="499"/>
    </location>
</feature>
<organism evidence="13 14">
    <name type="scientific">Monopterus albus</name>
    <name type="common">Swamp eel</name>
    <dbReference type="NCBI Taxonomy" id="43700"/>
    <lineage>
        <taxon>Eukaryota</taxon>
        <taxon>Metazoa</taxon>
        <taxon>Chordata</taxon>
        <taxon>Craniata</taxon>
        <taxon>Vertebrata</taxon>
        <taxon>Euteleostomi</taxon>
        <taxon>Actinopterygii</taxon>
        <taxon>Neopterygii</taxon>
        <taxon>Teleostei</taxon>
        <taxon>Neoteleostei</taxon>
        <taxon>Acanthomorphata</taxon>
        <taxon>Anabantaria</taxon>
        <taxon>Synbranchiformes</taxon>
        <taxon>Synbranchidae</taxon>
        <taxon>Monopterus</taxon>
    </lineage>
</organism>
<proteinExistence type="inferred from homology"/>
<evidence type="ECO:0000256" key="12">
    <source>
        <dbReference type="SAM" id="Phobius"/>
    </source>
</evidence>
<dbReference type="GO" id="GO:0015252">
    <property type="term" value="F:proton channel activity"/>
    <property type="evidence" value="ECO:0007669"/>
    <property type="project" value="InterPro"/>
</dbReference>
<dbReference type="Proteomes" id="UP000261600">
    <property type="component" value="Unplaced"/>
</dbReference>
<protein>
    <recommendedName>
        <fullName evidence="15">Otopetrin 1</fullName>
    </recommendedName>
</protein>
<keyword evidence="6" id="KW-0375">Hydrogen ion transport</keyword>
<keyword evidence="14" id="KW-1185">Reference proteome</keyword>
<dbReference type="InterPro" id="IPR004878">
    <property type="entry name" value="Otopetrin"/>
</dbReference>
<feature type="transmembrane region" description="Helical" evidence="12">
    <location>
        <begin position="403"/>
        <end position="421"/>
    </location>
</feature>
<feature type="transmembrane region" description="Helical" evidence="12">
    <location>
        <begin position="184"/>
        <end position="205"/>
    </location>
</feature>
<feature type="transmembrane region" description="Helical" evidence="12">
    <location>
        <begin position="252"/>
        <end position="272"/>
    </location>
</feature>
<dbReference type="GO" id="GO:0042472">
    <property type="term" value="P:inner ear morphogenesis"/>
    <property type="evidence" value="ECO:0007669"/>
    <property type="project" value="TreeGrafter"/>
</dbReference>
<reference evidence="13" key="1">
    <citation type="submission" date="2025-08" db="UniProtKB">
        <authorList>
            <consortium name="Ensembl"/>
        </authorList>
    </citation>
    <scope>IDENTIFICATION</scope>
</reference>
<dbReference type="AlphaFoldDB" id="A0A3Q3IHE8"/>
<evidence type="ECO:0000256" key="5">
    <source>
        <dbReference type="ARBA" id="ARBA00022692"/>
    </source>
</evidence>
<dbReference type="PANTHER" id="PTHR21522">
    <property type="entry name" value="PROTON CHANNEL OTOP"/>
    <property type="match status" value="1"/>
</dbReference>
<evidence type="ECO:0000256" key="6">
    <source>
        <dbReference type="ARBA" id="ARBA00022781"/>
    </source>
</evidence>
<sequence length="582" mass="66099">IMDEDSGVDIMSLNKYSNSSSSSSSSEHDKKTPAKIEHYPKKNAEIISCQYGTNLLLVGIALLLANATALPIVEEKHLLSYITSLMILQLIWMLWYVLLRNRRKNTRTDRDIHVTTAWIRGGLTVLAFISLIMDAFRVGYYVGGHSCVSVVLGVYPVIHAVHTLAQVHFLWFHIKDVIQSLQTFERFGVIHSVFTNLLLWCYGVVSEAEHYMNNRMRRLSNMGFINFTIVDPELLCNCTATTCTLFYKSLSYLFPFCIEYHVIVSAMLFVMWKNIGRTTDLSHKKRLATKTHCLITGPFLGLVALASTIGVMVVYLIHTEQSMETRQTAISIFYIYAIILLTLMCFAGVAGLLIYRVDHKPPDTSKNPSRELDTELLFGSSVGAWLMSWCSIVSVLSTSSNPPYIWMNFTYSLLIVLEKYIQNLFIIESLYRHKEDGKKEDPELPPSPETFSVTPPLPLPYNGIINQAYETPDMACVTSENEQNDRCSRKPVEAPQPTGRDLVEPSNVKKLILKNITVFLVMCNMSLWILPAFGCRPQFDNGLEQEIYGPNKWITVLNFAIPLNLFYRMHSVASLFEVFIEV</sequence>
<evidence type="ECO:0000256" key="3">
    <source>
        <dbReference type="ARBA" id="ARBA00022448"/>
    </source>
</evidence>
<evidence type="ECO:0000256" key="4">
    <source>
        <dbReference type="ARBA" id="ARBA00022475"/>
    </source>
</evidence>
<evidence type="ECO:0000256" key="11">
    <source>
        <dbReference type="SAM" id="MobiDB-lite"/>
    </source>
</evidence>
<dbReference type="Pfam" id="PF03189">
    <property type="entry name" value="Otopetrin"/>
    <property type="match status" value="3"/>
</dbReference>
<feature type="transmembrane region" description="Helical" evidence="12">
    <location>
        <begin position="152"/>
        <end position="172"/>
    </location>
</feature>
<keyword evidence="5 12" id="KW-0812">Transmembrane</keyword>
<feature type="transmembrane region" description="Helical" evidence="12">
    <location>
        <begin position="511"/>
        <end position="530"/>
    </location>
</feature>
<accession>A0A3Q3IHE8</accession>
<feature type="transmembrane region" description="Helical" evidence="12">
    <location>
        <begin position="329"/>
        <end position="355"/>
    </location>
</feature>
<dbReference type="PANTHER" id="PTHR21522:SF19">
    <property type="entry name" value="PROTON CHANNEL OTOP1"/>
    <property type="match status" value="1"/>
</dbReference>
<feature type="transmembrane region" description="Helical" evidence="12">
    <location>
        <begin position="51"/>
        <end position="72"/>
    </location>
</feature>
<keyword evidence="4" id="KW-1003">Cell membrane</keyword>
<evidence type="ECO:0008006" key="15">
    <source>
        <dbReference type="Google" id="ProtNLM"/>
    </source>
</evidence>
<feature type="transmembrane region" description="Helical" evidence="12">
    <location>
        <begin position="376"/>
        <end position="397"/>
    </location>
</feature>
<evidence type="ECO:0000313" key="14">
    <source>
        <dbReference type="Proteomes" id="UP000261600"/>
    </source>
</evidence>
<evidence type="ECO:0000256" key="9">
    <source>
        <dbReference type="ARBA" id="ARBA00023136"/>
    </source>
</evidence>
<keyword evidence="3" id="KW-0813">Transport</keyword>
<keyword evidence="9 12" id="KW-0472">Membrane</keyword>
<dbReference type="GO" id="GO:0005886">
    <property type="term" value="C:plasma membrane"/>
    <property type="evidence" value="ECO:0007669"/>
    <property type="project" value="UniProtKB-SubCell"/>
</dbReference>
<name>A0A3Q3IHE8_MONAL</name>
<feature type="transmembrane region" description="Helical" evidence="12">
    <location>
        <begin position="118"/>
        <end position="140"/>
    </location>
</feature>
<evidence type="ECO:0000256" key="2">
    <source>
        <dbReference type="ARBA" id="ARBA00006513"/>
    </source>
</evidence>